<feature type="region of interest" description="Disordered" evidence="1">
    <location>
        <begin position="129"/>
        <end position="162"/>
    </location>
</feature>
<sequence length="906" mass="99491">MADSPHLARALQTLLAALPPDTVQALIAGGGQADSQENGSSQAPPSSQVPPPPSQVPPPPSQMPPPPSQGLSSLEATLHRPVQAYTSQRALASGLPFSAGGHPSPFAASSHVSPRSFGFPESISSQAINQANDARRASAARTLPRPVNVPPRASRRTRGTAYTTPSLPFAVQGAVRQCLVQPARNGQEPLIQVLVQVYPRKPDNTSDDLFLFRHLSASFDASLEEFALIYRYQLPHHTTIYDLTEQVLGYYAPQPREGTRSRLRPHETLPLVACRFVNRATPRNHDQQVRLEPTPLRFDFTLADFMKDRRNYVPDKAFTVPGHVPIFFVTRDMPVALTASFEGEAPRRHTCISTRLWRLYPRDELNVAIDDGLAESSEDESDADEAAVSSLLTVRTRAATADFRAAQQQTIGNSTATSSDVWALPPSIWGLDWIPDHVPVDPQFSRENFSRTVAVAALRGRSMPTVALQATTLAGLAQQLWELCRSCWNTGDYKDLFTQNRSFRIVGDLGDTISFGDGLGREAIQHLLITQVQGNHGRFFRDRLDGYSTIACSQPLMNAAIISQERRDEMGQLGVFMGYCISQGIAPLPIGPLVLLLALSRYDMRELTVDRVAIYHPDLQRTLRTFLEIGHAGNIAEYTDIVTLLASLCDQQAASLATRDHQSHQAIAALLLYNAIMGPEPPSHPEISCWTRGLRMACTNGFSLAQVIHSFDGGPIAFLESLYKTQVESFDDLEPLLHFGNPPSALVAGLTANFPNDTPESLFRGFLSRTGIPCPRLFDELRVSLNGTVPLDEDTIASPSFRPRMFLRAITGLDRLQVGMHRMLVCFVGEDNLGYADTPVLRQSMARQGIISFSTCARHALIPAEHFSTIASTSFDESAEPATFYDAIDHWLLMAILTSIANHTKA</sequence>
<evidence type="ECO:0000313" key="3">
    <source>
        <dbReference type="Proteomes" id="UP000320762"/>
    </source>
</evidence>
<reference evidence="2 3" key="1">
    <citation type="journal article" date="2019" name="New Phytol.">
        <title>Comparative genomics reveals unique wood-decay strategies and fruiting body development in the Schizophyllaceae.</title>
        <authorList>
            <person name="Almasi E."/>
            <person name="Sahu N."/>
            <person name="Krizsan K."/>
            <person name="Balint B."/>
            <person name="Kovacs G.M."/>
            <person name="Kiss B."/>
            <person name="Cseklye J."/>
            <person name="Drula E."/>
            <person name="Henrissat B."/>
            <person name="Nagy I."/>
            <person name="Chovatia M."/>
            <person name="Adam C."/>
            <person name="LaButti K."/>
            <person name="Lipzen A."/>
            <person name="Riley R."/>
            <person name="Grigoriev I.V."/>
            <person name="Nagy L.G."/>
        </authorList>
    </citation>
    <scope>NUCLEOTIDE SEQUENCE [LARGE SCALE GENOMIC DNA]</scope>
    <source>
        <strain evidence="2 3">NL-1724</strain>
    </source>
</reference>
<feature type="compositionally biased region" description="Pro residues" evidence="1">
    <location>
        <begin position="47"/>
        <end position="68"/>
    </location>
</feature>
<dbReference type="Proteomes" id="UP000320762">
    <property type="component" value="Unassembled WGS sequence"/>
</dbReference>
<feature type="region of interest" description="Disordered" evidence="1">
    <location>
        <begin position="25"/>
        <end position="73"/>
    </location>
</feature>
<name>A0A550CB45_9AGAR</name>
<dbReference type="OrthoDB" id="3214991at2759"/>
<evidence type="ECO:0000256" key="1">
    <source>
        <dbReference type="SAM" id="MobiDB-lite"/>
    </source>
</evidence>
<gene>
    <name evidence="2" type="ORF">BD626DRAFT_499506</name>
</gene>
<accession>A0A550CB45</accession>
<evidence type="ECO:0000313" key="2">
    <source>
        <dbReference type="EMBL" id="TRM62015.1"/>
    </source>
</evidence>
<comment type="caution">
    <text evidence="2">The sequence shown here is derived from an EMBL/GenBank/DDBJ whole genome shotgun (WGS) entry which is preliminary data.</text>
</comment>
<protein>
    <submittedName>
        <fullName evidence="2">Uncharacterized protein</fullName>
    </submittedName>
</protein>
<organism evidence="2 3">
    <name type="scientific">Schizophyllum amplum</name>
    <dbReference type="NCBI Taxonomy" id="97359"/>
    <lineage>
        <taxon>Eukaryota</taxon>
        <taxon>Fungi</taxon>
        <taxon>Dikarya</taxon>
        <taxon>Basidiomycota</taxon>
        <taxon>Agaricomycotina</taxon>
        <taxon>Agaricomycetes</taxon>
        <taxon>Agaricomycetidae</taxon>
        <taxon>Agaricales</taxon>
        <taxon>Schizophyllaceae</taxon>
        <taxon>Schizophyllum</taxon>
    </lineage>
</organism>
<dbReference type="AlphaFoldDB" id="A0A550CB45"/>
<keyword evidence="3" id="KW-1185">Reference proteome</keyword>
<dbReference type="EMBL" id="VDMD01000014">
    <property type="protein sequence ID" value="TRM62015.1"/>
    <property type="molecule type" value="Genomic_DNA"/>
</dbReference>
<proteinExistence type="predicted"/>